<proteinExistence type="predicted"/>
<feature type="region of interest" description="Disordered" evidence="1">
    <location>
        <begin position="808"/>
        <end position="836"/>
    </location>
</feature>
<feature type="compositionally biased region" description="Basic and acidic residues" evidence="1">
    <location>
        <begin position="808"/>
        <end position="822"/>
    </location>
</feature>
<dbReference type="Proteomes" id="UP001492380">
    <property type="component" value="Unassembled WGS sequence"/>
</dbReference>
<keyword evidence="3" id="KW-1185">Reference proteome</keyword>
<feature type="compositionally biased region" description="Basic and acidic residues" evidence="1">
    <location>
        <begin position="22"/>
        <end position="32"/>
    </location>
</feature>
<evidence type="ECO:0000256" key="1">
    <source>
        <dbReference type="SAM" id="MobiDB-lite"/>
    </source>
</evidence>
<dbReference type="EMBL" id="JBBWRZ010000009">
    <property type="protein sequence ID" value="KAK8229108.1"/>
    <property type="molecule type" value="Genomic_DNA"/>
</dbReference>
<protein>
    <submittedName>
        <fullName evidence="2">Uncharacterized protein</fullName>
    </submittedName>
</protein>
<evidence type="ECO:0000313" key="2">
    <source>
        <dbReference type="EMBL" id="KAK8229108.1"/>
    </source>
</evidence>
<accession>A0ABR1YI68</accession>
<feature type="region of interest" description="Disordered" evidence="1">
    <location>
        <begin position="1"/>
        <end position="41"/>
    </location>
</feature>
<comment type="caution">
    <text evidence="2">The sequence shown here is derived from an EMBL/GenBank/DDBJ whole genome shotgun (WGS) entry which is preliminary data.</text>
</comment>
<evidence type="ECO:0000313" key="3">
    <source>
        <dbReference type="Proteomes" id="UP001492380"/>
    </source>
</evidence>
<reference evidence="2 3" key="1">
    <citation type="submission" date="2024-04" db="EMBL/GenBank/DDBJ databases">
        <title>Phyllosticta paracitricarpa is synonymous to the EU quarantine fungus P. citricarpa based on phylogenomic analyses.</title>
        <authorList>
            <consortium name="Lawrence Berkeley National Laboratory"/>
            <person name="Van Ingen-Buijs V.A."/>
            <person name="Van Westerhoven A.C."/>
            <person name="Haridas S."/>
            <person name="Skiadas P."/>
            <person name="Martin F."/>
            <person name="Groenewald J.Z."/>
            <person name="Crous P.W."/>
            <person name="Seidl M.F."/>
        </authorList>
    </citation>
    <scope>NUCLEOTIDE SEQUENCE [LARGE SCALE GENOMIC DNA]</scope>
    <source>
        <strain evidence="2 3">CBS 123374</strain>
    </source>
</reference>
<organism evidence="2 3">
    <name type="scientific">Phyllosticta capitalensis</name>
    <dbReference type="NCBI Taxonomy" id="121624"/>
    <lineage>
        <taxon>Eukaryota</taxon>
        <taxon>Fungi</taxon>
        <taxon>Dikarya</taxon>
        <taxon>Ascomycota</taxon>
        <taxon>Pezizomycotina</taxon>
        <taxon>Dothideomycetes</taxon>
        <taxon>Dothideomycetes incertae sedis</taxon>
        <taxon>Botryosphaeriales</taxon>
        <taxon>Phyllostictaceae</taxon>
        <taxon>Phyllosticta</taxon>
    </lineage>
</organism>
<feature type="region of interest" description="Disordered" evidence="1">
    <location>
        <begin position="319"/>
        <end position="381"/>
    </location>
</feature>
<gene>
    <name evidence="2" type="ORF">HDK90DRAFT_513353</name>
</gene>
<sequence length="836" mass="93278">MFRKGWSDRGGQPAGSQQPSHASEDQEMRDEPAPPDDNNEWVINDQSKTLLQEYSVIETQIFSGQAPSGPHVNNSDYAANRMTHWPTFNGGTDVPEGYHINTSGQTAGYFPVTPSYSLPASQAPYGSHVNNSNNNNNNNGHSAGYYPAQPSHTMSQSLYGSHVDHSAHSTSYHSAQRFPYSLSSCVPNTNNNQNHSVSHYPAQGSHNLSGYHAPNVFNAINSGHTTTHYPSQPSYGFHGNQASYGSFVNNSAYSTSHHPAETSYKPSGFNSSDSLYVNHGEDSTSRLPSQGSYSLAERRSQDPLSVIVATSAKPDKYALTQKGDNYQPESIGYSGNGKGRATNGEKSYGPETVAHTGKGKGRATNVEDHPPTPPPKDPIGPGAYSGKGKGRAIDVEDDPPTLTPKNTTMEAAEDMEMDDEFFQTTTTSPTKCLISPMRKLMDVAAQLDAGTSCGSPTKPAFKRDIKGKGRRVFNLLESIFTQNDITLNVTRHMEVRDFLTLYCISKKFYWLVNSHMTTYMMSMARVHAPLSMRVFPYTYRRSLCILDPVLRDHPTNPSQRGRVVPSLKWLQMLAFREAVSHDILLAMALEGHRFPNPIQEILLKIWMMLDLPRTALRLSVIRNNKIWHSRDLFIALMFFMKLDMRLSDPIVGEGECLLSKLFLAQRSLEPLWEALRGWRLTNETELLAMIVEWDYAPLDFENDEREPIFGVPAGKVGSLCCEDWTPGRPVLLRPDEVILGECIRRQLDLNRCFVDFMLWGYVSWRSGYEIPLPDNEELKRRYKDKLGYDDCLVGYRKALAAAEKANKLRQEQKRKEAEEKAQQEAAAAGGSGAPQQ</sequence>
<name>A0ABR1YI68_9PEZI</name>
<feature type="region of interest" description="Disordered" evidence="1">
    <location>
        <begin position="275"/>
        <end position="302"/>
    </location>
</feature>